<accession>A0A2G8RWE1</accession>
<organism evidence="2 3">
    <name type="scientific">Ganoderma sinense ZZ0214-1</name>
    <dbReference type="NCBI Taxonomy" id="1077348"/>
    <lineage>
        <taxon>Eukaryota</taxon>
        <taxon>Fungi</taxon>
        <taxon>Dikarya</taxon>
        <taxon>Basidiomycota</taxon>
        <taxon>Agaricomycotina</taxon>
        <taxon>Agaricomycetes</taxon>
        <taxon>Polyporales</taxon>
        <taxon>Polyporaceae</taxon>
        <taxon>Ganoderma</taxon>
    </lineage>
</organism>
<gene>
    <name evidence="2" type="ORF">GSI_11589</name>
</gene>
<name>A0A2G8RWE1_9APHY</name>
<feature type="region of interest" description="Disordered" evidence="1">
    <location>
        <begin position="1"/>
        <end position="46"/>
    </location>
</feature>
<evidence type="ECO:0000313" key="3">
    <source>
        <dbReference type="Proteomes" id="UP000230002"/>
    </source>
</evidence>
<dbReference type="Proteomes" id="UP000230002">
    <property type="component" value="Unassembled WGS sequence"/>
</dbReference>
<keyword evidence="3" id="KW-1185">Reference proteome</keyword>
<comment type="caution">
    <text evidence="2">The sequence shown here is derived from an EMBL/GenBank/DDBJ whole genome shotgun (WGS) entry which is preliminary data.</text>
</comment>
<dbReference type="EMBL" id="AYKW01000045">
    <property type="protein sequence ID" value="PIL25836.1"/>
    <property type="molecule type" value="Genomic_DNA"/>
</dbReference>
<proteinExistence type="predicted"/>
<reference evidence="2 3" key="1">
    <citation type="journal article" date="2015" name="Sci. Rep.">
        <title>Chromosome-level genome map provides insights into diverse defense mechanisms in the medicinal fungus Ganoderma sinense.</title>
        <authorList>
            <person name="Zhu Y."/>
            <person name="Xu J."/>
            <person name="Sun C."/>
            <person name="Zhou S."/>
            <person name="Xu H."/>
            <person name="Nelson D.R."/>
            <person name="Qian J."/>
            <person name="Song J."/>
            <person name="Luo H."/>
            <person name="Xiang L."/>
            <person name="Li Y."/>
            <person name="Xu Z."/>
            <person name="Ji A."/>
            <person name="Wang L."/>
            <person name="Lu S."/>
            <person name="Hayward A."/>
            <person name="Sun W."/>
            <person name="Li X."/>
            <person name="Schwartz D.C."/>
            <person name="Wang Y."/>
            <person name="Chen S."/>
        </authorList>
    </citation>
    <scope>NUCLEOTIDE SEQUENCE [LARGE SCALE GENOMIC DNA]</scope>
    <source>
        <strain evidence="2 3">ZZ0214-1</strain>
    </source>
</reference>
<sequence>MLDSASPPPSTEAPSSWNTPLSAAGASLPTLSPFLGTQPDDGLTGEEKAARVHIEKELTRAYAEKETVSAEIASLCAAETVARRMQEMPLDSLPQHWTTYQYGLSLRAHQARAMWENIGRDCKDAGREE</sequence>
<feature type="compositionally biased region" description="Pro residues" evidence="1">
    <location>
        <begin position="1"/>
        <end position="11"/>
    </location>
</feature>
<protein>
    <submittedName>
        <fullName evidence="2">Uncharacterized protein</fullName>
    </submittedName>
</protein>
<evidence type="ECO:0000256" key="1">
    <source>
        <dbReference type="SAM" id="MobiDB-lite"/>
    </source>
</evidence>
<dbReference type="AlphaFoldDB" id="A0A2G8RWE1"/>
<evidence type="ECO:0000313" key="2">
    <source>
        <dbReference type="EMBL" id="PIL25836.1"/>
    </source>
</evidence>